<sequence length="99" mass="11128">MYRSILIGVGLVIISVFYAIYKRSFDSLLSASGAFSIFLLILVILSLCVSTVIHSIKTNSPDEHPDLTWTMQLFMAAFPCMLTGVGLYVLMCFYKLIYM</sequence>
<evidence type="ECO:0000313" key="2">
    <source>
        <dbReference type="EMBL" id="MFD2617236.1"/>
    </source>
</evidence>
<feature type="transmembrane region" description="Helical" evidence="1">
    <location>
        <begin position="73"/>
        <end position="94"/>
    </location>
</feature>
<evidence type="ECO:0000313" key="3">
    <source>
        <dbReference type="Proteomes" id="UP001597458"/>
    </source>
</evidence>
<dbReference type="RefSeq" id="WP_141190886.1">
    <property type="nucleotide sequence ID" value="NZ_JBHUMR010000009.1"/>
</dbReference>
<organism evidence="2 3">
    <name type="scientific">Terrilactibacillus laevilacticus</name>
    <dbReference type="NCBI Taxonomy" id="1380157"/>
    <lineage>
        <taxon>Bacteria</taxon>
        <taxon>Bacillati</taxon>
        <taxon>Bacillota</taxon>
        <taxon>Bacilli</taxon>
        <taxon>Bacillales</taxon>
        <taxon>Bacillaceae</taxon>
        <taxon>Terrilactibacillus</taxon>
    </lineage>
</organism>
<dbReference type="Proteomes" id="UP001597458">
    <property type="component" value="Unassembled WGS sequence"/>
</dbReference>
<proteinExistence type="predicted"/>
<name>A0ABW5PQU6_9BACI</name>
<keyword evidence="1" id="KW-0472">Membrane</keyword>
<comment type="caution">
    <text evidence="2">The sequence shown here is derived from an EMBL/GenBank/DDBJ whole genome shotgun (WGS) entry which is preliminary data.</text>
</comment>
<feature type="transmembrane region" description="Helical" evidence="1">
    <location>
        <begin position="6"/>
        <end position="21"/>
    </location>
</feature>
<gene>
    <name evidence="2" type="ORF">ACFSTF_07915</name>
</gene>
<reference evidence="3" key="1">
    <citation type="journal article" date="2019" name="Int. J. Syst. Evol. Microbiol.">
        <title>The Global Catalogue of Microorganisms (GCM) 10K type strain sequencing project: providing services to taxonomists for standard genome sequencing and annotation.</title>
        <authorList>
            <consortium name="The Broad Institute Genomics Platform"/>
            <consortium name="The Broad Institute Genome Sequencing Center for Infectious Disease"/>
            <person name="Wu L."/>
            <person name="Ma J."/>
        </authorList>
    </citation>
    <scope>NUCLEOTIDE SEQUENCE [LARGE SCALE GENOMIC DNA]</scope>
    <source>
        <strain evidence="3">TISTR 2241</strain>
    </source>
</reference>
<dbReference type="EMBL" id="JBHUMR010000009">
    <property type="protein sequence ID" value="MFD2617236.1"/>
    <property type="molecule type" value="Genomic_DNA"/>
</dbReference>
<keyword evidence="1" id="KW-1133">Transmembrane helix</keyword>
<evidence type="ECO:0000256" key="1">
    <source>
        <dbReference type="SAM" id="Phobius"/>
    </source>
</evidence>
<protein>
    <submittedName>
        <fullName evidence="2">Uncharacterized protein</fullName>
    </submittedName>
</protein>
<keyword evidence="3" id="KW-1185">Reference proteome</keyword>
<accession>A0ABW5PQU6</accession>
<keyword evidence="1" id="KW-0812">Transmembrane</keyword>
<feature type="transmembrane region" description="Helical" evidence="1">
    <location>
        <begin position="33"/>
        <end position="53"/>
    </location>
</feature>